<evidence type="ECO:0000313" key="2">
    <source>
        <dbReference type="Proteomes" id="UP000887566"/>
    </source>
</evidence>
<sequence>MSGQITALFLVFFVAQSWGQFQSCPMGYCLIQGQCYMVIGMGSQCSSTQQCVCNSMQQGIVAGPGTACDAADARCPGAESCFYNGQCFKVLQNGATCSTVESCMCLGPQSTTGMITSSPSSTMQMDMVCDPVDPLCPGDTTCAMNGQCYNMISNGALCSSNQQCMCTSVGPTGPATGCDVNDPACPGTDSCLYNGQCYKFLPLGQVCQSAEQCACLALPGFGDLFLCDNTNPSCPGVLNCQSNINGQCYNILGSGSICSNSQQCLCTNVGQAGPARSCDRNDPACPGSMSCRYNGQCYNVLAFGDLCSSADQCVCIGDSVRDGQNTPPQSTPPLVGPMTCDPTNPQCPGGATDCLMNGQCFNIVGVGSTCSRSQQCLCSSVGANGPATNCDALNPTCPGSDTCLYNDQCYNVLQFGSTCSSADQCVCFGSSTSPASCDNTDQQCPGALNCTLNGECLHVLGVGSLCSTTQNCICSAVGPSGPAASCDITSFQCPGSDSCLYNGQCYKVLQFGGRCETIEQCVCYGGSTPSGSTNVVVGQVMRKLWQRIKCTVLNMDC</sequence>
<feature type="signal peptide" evidence="1">
    <location>
        <begin position="1"/>
        <end position="19"/>
    </location>
</feature>
<name>A0A914W6U0_9BILA</name>
<dbReference type="WBParaSite" id="PSAMB.scaffold3288size18917.g20930.t1">
    <property type="protein sequence ID" value="PSAMB.scaffold3288size18917.g20930.t1"/>
    <property type="gene ID" value="PSAMB.scaffold3288size18917.g20930"/>
</dbReference>
<feature type="chain" id="PRO_5036765374" evidence="1">
    <location>
        <begin position="20"/>
        <end position="557"/>
    </location>
</feature>
<evidence type="ECO:0000256" key="1">
    <source>
        <dbReference type="SAM" id="SignalP"/>
    </source>
</evidence>
<reference evidence="3" key="1">
    <citation type="submission" date="2022-11" db="UniProtKB">
        <authorList>
            <consortium name="WormBaseParasite"/>
        </authorList>
    </citation>
    <scope>IDENTIFICATION</scope>
</reference>
<evidence type="ECO:0000313" key="3">
    <source>
        <dbReference type="WBParaSite" id="PSAMB.scaffold3288size18917.g20930.t1"/>
    </source>
</evidence>
<proteinExistence type="predicted"/>
<accession>A0A914W6U0</accession>
<dbReference type="AlphaFoldDB" id="A0A914W6U0"/>
<keyword evidence="2" id="KW-1185">Reference proteome</keyword>
<keyword evidence="1" id="KW-0732">Signal</keyword>
<protein>
    <submittedName>
        <fullName evidence="3">Uncharacterized protein</fullName>
    </submittedName>
</protein>
<dbReference type="Proteomes" id="UP000887566">
    <property type="component" value="Unplaced"/>
</dbReference>
<organism evidence="2 3">
    <name type="scientific">Plectus sambesii</name>
    <dbReference type="NCBI Taxonomy" id="2011161"/>
    <lineage>
        <taxon>Eukaryota</taxon>
        <taxon>Metazoa</taxon>
        <taxon>Ecdysozoa</taxon>
        <taxon>Nematoda</taxon>
        <taxon>Chromadorea</taxon>
        <taxon>Plectida</taxon>
        <taxon>Plectina</taxon>
        <taxon>Plectoidea</taxon>
        <taxon>Plectidae</taxon>
        <taxon>Plectus</taxon>
    </lineage>
</organism>